<keyword evidence="5" id="KW-1185">Reference proteome</keyword>
<keyword evidence="3" id="KW-0809">Transit peptide</keyword>
<organism evidence="4 5">
    <name type="scientific">Eucalyptus globulus</name>
    <name type="common">Tasmanian blue gum</name>
    <dbReference type="NCBI Taxonomy" id="34317"/>
    <lineage>
        <taxon>Eukaryota</taxon>
        <taxon>Viridiplantae</taxon>
        <taxon>Streptophyta</taxon>
        <taxon>Embryophyta</taxon>
        <taxon>Tracheophyta</taxon>
        <taxon>Spermatophyta</taxon>
        <taxon>Magnoliopsida</taxon>
        <taxon>eudicotyledons</taxon>
        <taxon>Gunneridae</taxon>
        <taxon>Pentapetalae</taxon>
        <taxon>rosids</taxon>
        <taxon>malvids</taxon>
        <taxon>Myrtales</taxon>
        <taxon>Myrtaceae</taxon>
        <taxon>Myrtoideae</taxon>
        <taxon>Eucalypteae</taxon>
        <taxon>Eucalyptus</taxon>
    </lineage>
</organism>
<dbReference type="FunFam" id="1.25.70.10:FF:000026">
    <property type="entry name" value="Mitochondrial transcription termination factor family protein"/>
    <property type="match status" value="1"/>
</dbReference>
<dbReference type="EMBL" id="JBJKBG010000002">
    <property type="protein sequence ID" value="KAL3751510.1"/>
    <property type="molecule type" value="Genomic_DNA"/>
</dbReference>
<comment type="similarity">
    <text evidence="1">Belongs to the mTERF family.</text>
</comment>
<dbReference type="Gene3D" id="1.25.70.10">
    <property type="entry name" value="Transcription termination factor 3, mitochondrial"/>
    <property type="match status" value="1"/>
</dbReference>
<keyword evidence="2" id="KW-0804">Transcription</keyword>
<evidence type="ECO:0000256" key="1">
    <source>
        <dbReference type="ARBA" id="ARBA00007692"/>
    </source>
</evidence>
<dbReference type="PANTHER" id="PTHR13068:SF223">
    <property type="entry name" value="MITOCHONDRIAL TRANSCRIPTION TERMINATION FACTOR FAMILY PROTEIN"/>
    <property type="match status" value="1"/>
</dbReference>
<keyword evidence="2" id="KW-0805">Transcription regulation</keyword>
<proteinExistence type="inferred from homology"/>
<dbReference type="SMART" id="SM00733">
    <property type="entry name" value="Mterf"/>
    <property type="match status" value="6"/>
</dbReference>
<evidence type="ECO:0000256" key="2">
    <source>
        <dbReference type="ARBA" id="ARBA00022472"/>
    </source>
</evidence>
<dbReference type="Proteomes" id="UP001634007">
    <property type="component" value="Unassembled WGS sequence"/>
</dbReference>
<dbReference type="InterPro" id="IPR038538">
    <property type="entry name" value="MTERF_sf"/>
</dbReference>
<accession>A0ABD3LIA8</accession>
<evidence type="ECO:0000256" key="3">
    <source>
        <dbReference type="ARBA" id="ARBA00022946"/>
    </source>
</evidence>
<sequence length="368" mass="41841">MRSLFRLPTPSLCDFPRILSLAAASFATSLLPAPATCSTLCPNEDPPQDSAGLLRQWGCSDDDISRLFSRRPSLRRANLGRLRSKLQILTDVGITGPDLVKVIHCRPRFLSCRINNHLEDRLQYFVSLFGSKEVLRRAIVRNPSILTYDFPGRIQDIVDLYEKMGVGKEDLVLMLMSRPTLIPRTSLEDEKMEYIRRTGVPRNSKSYKYVVTIMAISRLTTIREKVANLEKFGFSEEEVLSLFGRSPFMLTFSIDKIQRNMTFILGIMKLPAKVIFEHPFLLHCNLENVLRPRVLLAAKIQDMGLSPQIQGPTIFRALRMTESRFLKAFVGCQTGDVANELMELYNTVKGVKRLAEASKKNYTKGFPF</sequence>
<comment type="caution">
    <text evidence="4">The sequence shown here is derived from an EMBL/GenBank/DDBJ whole genome shotgun (WGS) entry which is preliminary data.</text>
</comment>
<protein>
    <submittedName>
        <fullName evidence="4">Uncharacterized protein</fullName>
    </submittedName>
</protein>
<gene>
    <name evidence="4" type="ORF">ACJRO7_012357</name>
</gene>
<evidence type="ECO:0000313" key="5">
    <source>
        <dbReference type="Proteomes" id="UP001634007"/>
    </source>
</evidence>
<reference evidence="4 5" key="1">
    <citation type="submission" date="2024-11" db="EMBL/GenBank/DDBJ databases">
        <title>Chromosome-level genome assembly of Eucalyptus globulus Labill. provides insights into its genome evolution.</title>
        <authorList>
            <person name="Li X."/>
        </authorList>
    </citation>
    <scope>NUCLEOTIDE SEQUENCE [LARGE SCALE GENOMIC DNA]</scope>
    <source>
        <strain evidence="4">CL2024</strain>
        <tissue evidence="4">Fresh tender leaves</tissue>
    </source>
</reference>
<dbReference type="Pfam" id="PF02536">
    <property type="entry name" value="mTERF"/>
    <property type="match status" value="1"/>
</dbReference>
<dbReference type="GO" id="GO:0006353">
    <property type="term" value="P:DNA-templated transcription termination"/>
    <property type="evidence" value="ECO:0007669"/>
    <property type="project" value="UniProtKB-KW"/>
</dbReference>
<dbReference type="InterPro" id="IPR003690">
    <property type="entry name" value="MTERF"/>
</dbReference>
<dbReference type="AlphaFoldDB" id="A0ABD3LIA8"/>
<dbReference type="PANTHER" id="PTHR13068">
    <property type="entry name" value="CGI-12 PROTEIN-RELATED"/>
    <property type="match status" value="1"/>
</dbReference>
<name>A0ABD3LIA8_EUCGL</name>
<keyword evidence="2" id="KW-0806">Transcription termination</keyword>
<evidence type="ECO:0000313" key="4">
    <source>
        <dbReference type="EMBL" id="KAL3751510.1"/>
    </source>
</evidence>